<dbReference type="AlphaFoldDB" id="A0A7C9TRH6"/>
<accession>A0A7C9TRH6</accession>
<evidence type="ECO:0000313" key="5">
    <source>
        <dbReference type="Proteomes" id="UP000479756"/>
    </source>
</evidence>
<dbReference type="Proteomes" id="UP000479756">
    <property type="component" value="Unassembled WGS sequence"/>
</dbReference>
<dbReference type="Pfam" id="PF00589">
    <property type="entry name" value="Phage_integrase"/>
    <property type="match status" value="1"/>
</dbReference>
<dbReference type="Gene3D" id="1.10.443.10">
    <property type="entry name" value="Intergrase catalytic core"/>
    <property type="match status" value="1"/>
</dbReference>
<dbReference type="InterPro" id="IPR013762">
    <property type="entry name" value="Integrase-like_cat_sf"/>
</dbReference>
<dbReference type="EMBL" id="JAAGWZ010000004">
    <property type="protein sequence ID" value="NEM92197.1"/>
    <property type="molecule type" value="Genomic_DNA"/>
</dbReference>
<dbReference type="InterPro" id="IPR002104">
    <property type="entry name" value="Integrase_catalytic"/>
</dbReference>
<protein>
    <submittedName>
        <fullName evidence="4">Tyrosine-type recombinase/integrase</fullName>
    </submittedName>
</protein>
<dbReference type="GO" id="GO:0015074">
    <property type="term" value="P:DNA integration"/>
    <property type="evidence" value="ECO:0007669"/>
    <property type="project" value="InterPro"/>
</dbReference>
<sequence>MKYAVPDRRSVPLPAFLADAITARLEGKRPDDLVFPSPKGDVLRNGNIRRRHFNAAVKTLCDRNSWLPKITPPSLRHTAASLAISAGATILAVQRILGHASAAMTPDVYSDLFDDDLDAVADAWNERARSTDVGTMWAQPPSPTEPKRSNAATSA</sequence>
<proteinExistence type="predicted"/>
<organism evidence="4 5">
    <name type="scientific">Galbitalea soli</name>
    <dbReference type="NCBI Taxonomy" id="1268042"/>
    <lineage>
        <taxon>Bacteria</taxon>
        <taxon>Bacillati</taxon>
        <taxon>Actinomycetota</taxon>
        <taxon>Actinomycetes</taxon>
        <taxon>Micrococcales</taxon>
        <taxon>Microbacteriaceae</taxon>
        <taxon>Galbitalea</taxon>
    </lineage>
</organism>
<evidence type="ECO:0000256" key="2">
    <source>
        <dbReference type="SAM" id="MobiDB-lite"/>
    </source>
</evidence>
<keyword evidence="5" id="KW-1185">Reference proteome</keyword>
<comment type="caution">
    <text evidence="4">The sequence shown here is derived from an EMBL/GenBank/DDBJ whole genome shotgun (WGS) entry which is preliminary data.</text>
</comment>
<feature type="region of interest" description="Disordered" evidence="2">
    <location>
        <begin position="130"/>
        <end position="155"/>
    </location>
</feature>
<evidence type="ECO:0000256" key="1">
    <source>
        <dbReference type="ARBA" id="ARBA00023172"/>
    </source>
</evidence>
<evidence type="ECO:0000313" key="4">
    <source>
        <dbReference type="EMBL" id="NEM92197.1"/>
    </source>
</evidence>
<dbReference type="InterPro" id="IPR011010">
    <property type="entry name" value="DNA_brk_join_enz"/>
</dbReference>
<evidence type="ECO:0000259" key="3">
    <source>
        <dbReference type="PROSITE" id="PS51898"/>
    </source>
</evidence>
<dbReference type="PROSITE" id="PS51898">
    <property type="entry name" value="TYR_RECOMBINASE"/>
    <property type="match status" value="1"/>
</dbReference>
<dbReference type="GO" id="GO:0003677">
    <property type="term" value="F:DNA binding"/>
    <property type="evidence" value="ECO:0007669"/>
    <property type="project" value="InterPro"/>
</dbReference>
<name>A0A7C9TRH6_9MICO</name>
<keyword evidence="1" id="KW-0233">DNA recombination</keyword>
<dbReference type="SUPFAM" id="SSF56349">
    <property type="entry name" value="DNA breaking-rejoining enzymes"/>
    <property type="match status" value="1"/>
</dbReference>
<gene>
    <name evidence="4" type="ORF">G3T37_12630</name>
</gene>
<feature type="domain" description="Tyr recombinase" evidence="3">
    <location>
        <begin position="1"/>
        <end position="122"/>
    </location>
</feature>
<dbReference type="GO" id="GO:0006310">
    <property type="term" value="P:DNA recombination"/>
    <property type="evidence" value="ECO:0007669"/>
    <property type="project" value="UniProtKB-KW"/>
</dbReference>
<reference evidence="4 5" key="1">
    <citation type="journal article" date="2014" name="Int. J. Syst. Evol. Microbiol.">
        <title>Description of Galbitalea soli gen. nov., sp. nov., and Frondihabitans sucicola sp. nov.</title>
        <authorList>
            <person name="Kim S.J."/>
            <person name="Lim J.M."/>
            <person name="Ahn J.H."/>
            <person name="Weon H.Y."/>
            <person name="Hamada M."/>
            <person name="Suzuki K."/>
            <person name="Ahn T.Y."/>
            <person name="Kwon S.W."/>
        </authorList>
    </citation>
    <scope>NUCLEOTIDE SEQUENCE [LARGE SCALE GENOMIC DNA]</scope>
    <source>
        <strain evidence="4 5">NBRC 108727</strain>
    </source>
</reference>